<accession>A0A182R7I8</accession>
<evidence type="ECO:0000256" key="1">
    <source>
        <dbReference type="SAM" id="SignalP"/>
    </source>
</evidence>
<dbReference type="GeneID" id="125771209"/>
<proteinExistence type="predicted"/>
<dbReference type="VEuPathDB" id="VectorBase:AFUN2_005929"/>
<organism evidence="2">
    <name type="scientific">Anopheles funestus</name>
    <name type="common">African malaria mosquito</name>
    <dbReference type="NCBI Taxonomy" id="62324"/>
    <lineage>
        <taxon>Eukaryota</taxon>
        <taxon>Metazoa</taxon>
        <taxon>Ecdysozoa</taxon>
        <taxon>Arthropoda</taxon>
        <taxon>Hexapoda</taxon>
        <taxon>Insecta</taxon>
        <taxon>Pterygota</taxon>
        <taxon>Neoptera</taxon>
        <taxon>Endopterygota</taxon>
        <taxon>Diptera</taxon>
        <taxon>Nematocera</taxon>
        <taxon>Culicoidea</taxon>
        <taxon>Culicidae</taxon>
        <taxon>Anophelinae</taxon>
        <taxon>Anopheles</taxon>
    </lineage>
</organism>
<reference evidence="2" key="1">
    <citation type="submission" date="2020-05" db="UniProtKB">
        <authorList>
            <consortium name="EnsemblMetazoa"/>
        </authorList>
    </citation>
    <scope>IDENTIFICATION</scope>
    <source>
        <strain evidence="2">FUMOZ</strain>
    </source>
</reference>
<dbReference type="RefSeq" id="XP_049297567.1">
    <property type="nucleotide sequence ID" value="XM_049441610.1"/>
</dbReference>
<dbReference type="VEuPathDB" id="VectorBase:AFUN002138"/>
<dbReference type="OrthoDB" id="7741468at2759"/>
<keyword evidence="1" id="KW-0732">Signal</keyword>
<evidence type="ECO:0008006" key="3">
    <source>
        <dbReference type="Google" id="ProtNLM"/>
    </source>
</evidence>
<name>A0A182R7I8_ANOFN</name>
<dbReference type="KEGG" id="afun:125771209"/>
<dbReference type="AlphaFoldDB" id="A0A182R7I8"/>
<sequence>MLLLQVVQKPFWLWIVLIASVTTLPSLPRPEQELEIDRDFTVAKAAVRTVGKCLETSTLIYVETVIVVKDDLNHVNGTIEMSFGDPILIDCVRLVAKTEHDRSSLTEFKLSGTNVIEISVAERQPSPSKALEYSVYVYATIERNRRPQLKPTSASNKSAIDSVAA</sequence>
<feature type="chain" id="PRO_5030024133" description="Cadherin domain-containing protein" evidence="1">
    <location>
        <begin position="29"/>
        <end position="165"/>
    </location>
</feature>
<feature type="signal peptide" evidence="1">
    <location>
        <begin position="1"/>
        <end position="28"/>
    </location>
</feature>
<protein>
    <recommendedName>
        <fullName evidence="3">Cadherin domain-containing protein</fullName>
    </recommendedName>
</protein>
<dbReference type="EnsemblMetazoa" id="AFUN002138-RA">
    <property type="protein sequence ID" value="AFUN002138-PA"/>
    <property type="gene ID" value="AFUN002138"/>
</dbReference>
<evidence type="ECO:0000313" key="2">
    <source>
        <dbReference type="EnsemblMetazoa" id="AFUN002138-PA"/>
    </source>
</evidence>